<evidence type="ECO:0000313" key="2">
    <source>
        <dbReference type="Proteomes" id="UP000648075"/>
    </source>
</evidence>
<gene>
    <name evidence="1" type="ORF">GCM10011614_34930</name>
</gene>
<comment type="caution">
    <text evidence="1">The sequence shown here is derived from an EMBL/GenBank/DDBJ whole genome shotgun (WGS) entry which is preliminary data.</text>
</comment>
<dbReference type="AlphaFoldDB" id="A0A918PQ37"/>
<evidence type="ECO:0000313" key="1">
    <source>
        <dbReference type="EMBL" id="GGZ17433.1"/>
    </source>
</evidence>
<sequence>MDFDPGEYGLLDDGSTIETITAQIQEGMVEEAVAAFQEVFAEYRPEGFKMLFSAVDVAHKRLIWVHRYAPGFDLKNRFYPGRYPKLTHCLWGTARFDALEALPEELQPD</sequence>
<organism evidence="1 2">
    <name type="scientific">Novosphingobium colocasiae</name>
    <dbReference type="NCBI Taxonomy" id="1256513"/>
    <lineage>
        <taxon>Bacteria</taxon>
        <taxon>Pseudomonadati</taxon>
        <taxon>Pseudomonadota</taxon>
        <taxon>Alphaproteobacteria</taxon>
        <taxon>Sphingomonadales</taxon>
        <taxon>Sphingomonadaceae</taxon>
        <taxon>Novosphingobium</taxon>
    </lineage>
</organism>
<proteinExistence type="predicted"/>
<dbReference type="Proteomes" id="UP000648075">
    <property type="component" value="Unassembled WGS sequence"/>
</dbReference>
<accession>A0A918PQ37</accession>
<reference evidence="1" key="2">
    <citation type="submission" date="2020-09" db="EMBL/GenBank/DDBJ databases">
        <authorList>
            <person name="Sun Q."/>
            <person name="Kim S."/>
        </authorList>
    </citation>
    <scope>NUCLEOTIDE SEQUENCE</scope>
    <source>
        <strain evidence="1">KCTC 32255</strain>
    </source>
</reference>
<keyword evidence="2" id="KW-1185">Reference proteome</keyword>
<reference evidence="1" key="1">
    <citation type="journal article" date="2014" name="Int. J. Syst. Evol. Microbiol.">
        <title>Complete genome sequence of Corynebacterium casei LMG S-19264T (=DSM 44701T), isolated from a smear-ripened cheese.</title>
        <authorList>
            <consortium name="US DOE Joint Genome Institute (JGI-PGF)"/>
            <person name="Walter F."/>
            <person name="Albersmeier A."/>
            <person name="Kalinowski J."/>
            <person name="Ruckert C."/>
        </authorList>
    </citation>
    <scope>NUCLEOTIDE SEQUENCE</scope>
    <source>
        <strain evidence="1">KCTC 32255</strain>
    </source>
</reference>
<dbReference type="EMBL" id="BMZA01000036">
    <property type="protein sequence ID" value="GGZ17433.1"/>
    <property type="molecule type" value="Genomic_DNA"/>
</dbReference>
<dbReference type="RefSeq" id="WP_189622568.1">
    <property type="nucleotide sequence ID" value="NZ_BMZA01000036.1"/>
</dbReference>
<protein>
    <submittedName>
        <fullName evidence="1">Uncharacterized protein</fullName>
    </submittedName>
</protein>
<name>A0A918PQ37_9SPHN</name>